<dbReference type="GO" id="GO:0009791">
    <property type="term" value="P:post-embryonic development"/>
    <property type="evidence" value="ECO:0007669"/>
    <property type="project" value="UniProtKB-ARBA"/>
</dbReference>
<dbReference type="InterPro" id="IPR036236">
    <property type="entry name" value="Znf_C2H2_sf"/>
</dbReference>
<evidence type="ECO:0000313" key="13">
    <source>
        <dbReference type="EMBL" id="KAF7143878.1"/>
    </source>
</evidence>
<evidence type="ECO:0000256" key="5">
    <source>
        <dbReference type="ARBA" id="ARBA00022833"/>
    </source>
</evidence>
<evidence type="ECO:0000256" key="10">
    <source>
        <dbReference type="PROSITE-ProRule" id="PRU00027"/>
    </source>
</evidence>
<dbReference type="Pfam" id="PF14372">
    <property type="entry name" value="hAT-like_RNase-H"/>
    <property type="match status" value="1"/>
</dbReference>
<dbReference type="OrthoDB" id="2610923at2759"/>
<keyword evidence="14" id="KW-1185">Reference proteome</keyword>
<evidence type="ECO:0000256" key="4">
    <source>
        <dbReference type="ARBA" id="ARBA00022771"/>
    </source>
</evidence>
<organism evidence="13 14">
    <name type="scientific">Rhododendron simsii</name>
    <name type="common">Sims's rhododendron</name>
    <dbReference type="NCBI Taxonomy" id="118357"/>
    <lineage>
        <taxon>Eukaryota</taxon>
        <taxon>Viridiplantae</taxon>
        <taxon>Streptophyta</taxon>
        <taxon>Embryophyta</taxon>
        <taxon>Tracheophyta</taxon>
        <taxon>Spermatophyta</taxon>
        <taxon>Magnoliopsida</taxon>
        <taxon>eudicotyledons</taxon>
        <taxon>Gunneridae</taxon>
        <taxon>Pentapetalae</taxon>
        <taxon>asterids</taxon>
        <taxon>Ericales</taxon>
        <taxon>Ericaceae</taxon>
        <taxon>Ericoideae</taxon>
        <taxon>Rhodoreae</taxon>
        <taxon>Rhododendron</taxon>
    </lineage>
</organism>
<dbReference type="GO" id="GO:0008270">
    <property type="term" value="F:zinc ion binding"/>
    <property type="evidence" value="ECO:0007669"/>
    <property type="project" value="UniProtKB-KW"/>
</dbReference>
<dbReference type="SUPFAM" id="SSF53098">
    <property type="entry name" value="Ribonuclease H-like"/>
    <property type="match status" value="1"/>
</dbReference>
<dbReference type="SUPFAM" id="SSF57667">
    <property type="entry name" value="beta-beta-alpha zinc fingers"/>
    <property type="match status" value="1"/>
</dbReference>
<dbReference type="PANTHER" id="PTHR46481">
    <property type="entry name" value="ZINC FINGER BED DOMAIN-CONTAINING PROTEIN 4"/>
    <property type="match status" value="1"/>
</dbReference>
<keyword evidence="9" id="KW-0539">Nucleus</keyword>
<accession>A0A834GXU8</accession>
<dbReference type="InterPro" id="IPR025525">
    <property type="entry name" value="hAT-like_transposase_RNase-H"/>
</dbReference>
<evidence type="ECO:0000256" key="9">
    <source>
        <dbReference type="ARBA" id="ARBA00023242"/>
    </source>
</evidence>
<feature type="compositionally biased region" description="Basic and acidic residues" evidence="11">
    <location>
        <begin position="21"/>
        <end position="42"/>
    </location>
</feature>
<feature type="domain" description="BED-type" evidence="12">
    <location>
        <begin position="46"/>
        <end position="97"/>
    </location>
</feature>
<keyword evidence="5" id="KW-0862">Zinc</keyword>
<dbReference type="PANTHER" id="PTHR46481:SF10">
    <property type="entry name" value="ZINC FINGER BED DOMAIN-CONTAINING PROTEIN 39"/>
    <property type="match status" value="1"/>
</dbReference>
<dbReference type="PROSITE" id="PS50808">
    <property type="entry name" value="ZF_BED"/>
    <property type="match status" value="1"/>
</dbReference>
<protein>
    <recommendedName>
        <fullName evidence="12">BED-type domain-containing protein</fullName>
    </recommendedName>
</protein>
<evidence type="ECO:0000256" key="7">
    <source>
        <dbReference type="ARBA" id="ARBA00023125"/>
    </source>
</evidence>
<dbReference type="InterPro" id="IPR003656">
    <property type="entry name" value="Znf_BED"/>
</dbReference>
<dbReference type="InterPro" id="IPR012337">
    <property type="entry name" value="RNaseH-like_sf"/>
</dbReference>
<feature type="region of interest" description="Disordered" evidence="11">
    <location>
        <begin position="1"/>
        <end position="45"/>
    </location>
</feature>
<keyword evidence="6" id="KW-0805">Transcription regulation</keyword>
<evidence type="ECO:0000259" key="12">
    <source>
        <dbReference type="PROSITE" id="PS50808"/>
    </source>
</evidence>
<dbReference type="GO" id="GO:0005634">
    <property type="term" value="C:nucleus"/>
    <property type="evidence" value="ECO:0007669"/>
    <property type="project" value="UniProtKB-SubCell"/>
</dbReference>
<gene>
    <name evidence="13" type="ORF">RHSIM_Rhsim05G0021400</name>
</gene>
<evidence type="ECO:0000256" key="1">
    <source>
        <dbReference type="ARBA" id="ARBA00004123"/>
    </source>
</evidence>
<evidence type="ECO:0000256" key="6">
    <source>
        <dbReference type="ARBA" id="ARBA00023015"/>
    </source>
</evidence>
<dbReference type="SMART" id="SM00614">
    <property type="entry name" value="ZnF_BED"/>
    <property type="match status" value="1"/>
</dbReference>
<evidence type="ECO:0000256" key="11">
    <source>
        <dbReference type="SAM" id="MobiDB-lite"/>
    </source>
</evidence>
<keyword evidence="8" id="KW-0804">Transcription</keyword>
<keyword evidence="4 10" id="KW-0863">Zinc-finger</keyword>
<keyword evidence="3" id="KW-0479">Metal-binding</keyword>
<dbReference type="InterPro" id="IPR008906">
    <property type="entry name" value="HATC_C_dom"/>
</dbReference>
<dbReference type="Pfam" id="PF05699">
    <property type="entry name" value="Dimer_Tnp_hAT"/>
    <property type="match status" value="1"/>
</dbReference>
<dbReference type="GO" id="GO:0046983">
    <property type="term" value="F:protein dimerization activity"/>
    <property type="evidence" value="ECO:0007669"/>
    <property type="project" value="InterPro"/>
</dbReference>
<dbReference type="Proteomes" id="UP000626092">
    <property type="component" value="Unassembled WGS sequence"/>
</dbReference>
<dbReference type="InterPro" id="IPR052035">
    <property type="entry name" value="ZnF_BED_domain_contain"/>
</dbReference>
<proteinExistence type="predicted"/>
<reference evidence="13" key="1">
    <citation type="submission" date="2019-11" db="EMBL/GenBank/DDBJ databases">
        <authorList>
            <person name="Liu Y."/>
            <person name="Hou J."/>
            <person name="Li T.-Q."/>
            <person name="Guan C.-H."/>
            <person name="Wu X."/>
            <person name="Wu H.-Z."/>
            <person name="Ling F."/>
            <person name="Zhang R."/>
            <person name="Shi X.-G."/>
            <person name="Ren J.-P."/>
            <person name="Chen E.-F."/>
            <person name="Sun J.-M."/>
        </authorList>
    </citation>
    <scope>NUCLEOTIDE SEQUENCE</scope>
    <source>
        <strain evidence="13">Adult_tree_wgs_1</strain>
        <tissue evidence="13">Leaves</tissue>
    </source>
</reference>
<dbReference type="EMBL" id="WJXA01000005">
    <property type="protein sequence ID" value="KAF7143878.1"/>
    <property type="molecule type" value="Genomic_DNA"/>
</dbReference>
<dbReference type="GO" id="GO:0003677">
    <property type="term" value="F:DNA binding"/>
    <property type="evidence" value="ECO:0007669"/>
    <property type="project" value="UniProtKB-KW"/>
</dbReference>
<dbReference type="AlphaFoldDB" id="A0A834GXU8"/>
<evidence type="ECO:0000256" key="2">
    <source>
        <dbReference type="ARBA" id="ARBA00011738"/>
    </source>
</evidence>
<sequence length="669" mass="76740">MPDCSDIADVNQPSIQVDTEGNDKQAEDPKVIHEEERNPFEKKARKKTSHVWDDFDTVTHPDGSKKSQCKFCKQTYCTQVSGPTTQLIRHLNNCVQRKLALGSVEKKQKMLSFETIESDSVNLTTFKYDHAKVREAASHMLLYHEYPFMHMEHVLFNKFMRTVSPYWQKISRTTAKNDSLMTYNLQKKKLVTTLKSVNRISIITDLWKSGQKIHYMVVTGHFIDDNWKLQRRVLNFCYVPLPHSGVVIADALHKCITSWGIEDKVASITVDNASYDDLALKNLQGTFKLLKKKLLFDVRLLNSCNCLRKKLILDCPTRWNSAYLMLSAALEFKDVFPRYSERDLGFAYVPSYEEWEKVERVCQFLEIFNDVTNIISGSEYPTSNLFLTEVWRIKEILDKSIEDSDDCIRLMAIRMKLKFDKYWGESNLLMGLGAILDPRYKMVLPGFCFPVIYNDPLPKISQLKDSLYELYNEYVALHSQAYNELISQQSTTAADSLNSASLGRKVVTGRSKYESFVRQSDSIQPVKSDLDIYLEEGVYICQQGMDSEFDALEWWKANSLKYRILSKMARDILSIPITSVASESTFSAGSRVIDPYRASLATDTVEMLLCGADWVRAYHGLKKGSDVGAVLQVTWEWTIIFGALSTQDILALGFFEGLSYFVMLLNTDM</sequence>
<evidence type="ECO:0000256" key="8">
    <source>
        <dbReference type="ARBA" id="ARBA00023163"/>
    </source>
</evidence>
<name>A0A834GXU8_RHOSS</name>
<comment type="caution">
    <text evidence="13">The sequence shown here is derived from an EMBL/GenBank/DDBJ whole genome shotgun (WGS) entry which is preliminary data.</text>
</comment>
<comment type="subcellular location">
    <subcellularLocation>
        <location evidence="1">Nucleus</location>
    </subcellularLocation>
</comment>
<keyword evidence="7" id="KW-0238">DNA-binding</keyword>
<comment type="subunit">
    <text evidence="2">Homodimer.</text>
</comment>
<evidence type="ECO:0000256" key="3">
    <source>
        <dbReference type="ARBA" id="ARBA00022723"/>
    </source>
</evidence>
<evidence type="ECO:0000313" key="14">
    <source>
        <dbReference type="Proteomes" id="UP000626092"/>
    </source>
</evidence>